<name>A0AAU7VYI3_9MICO</name>
<dbReference type="AlphaFoldDB" id="A0AAU7VYI3"/>
<sequence>MTNTNETEPVGVRRLREARASLAARQAEQQPEAESAPLPLKPGDQFHAVMTGCTFSTGGGFLASSHVSTAGETYTVTQQLIDASRDRYGDSWLIYLASDEAQIQKWGAVRFRLGPAPEGIATWNQRGDADWTQQREAAKAEAWGLPTAEARAAALAAVDARFGPAVTTATYSKYTDPSIALAEAQQHALNTGGVRFSQHVEAREAGAER</sequence>
<feature type="compositionally biased region" description="Low complexity" evidence="1">
    <location>
        <begin position="20"/>
        <end position="38"/>
    </location>
</feature>
<accession>A0AAU7VYI3</accession>
<proteinExistence type="predicted"/>
<feature type="region of interest" description="Disordered" evidence="1">
    <location>
        <begin position="19"/>
        <end position="42"/>
    </location>
</feature>
<dbReference type="EMBL" id="CP158357">
    <property type="protein sequence ID" value="XBX79471.1"/>
    <property type="molecule type" value="Genomic_DNA"/>
</dbReference>
<organism evidence="2">
    <name type="scientific">Microbacterium sp. A8/3-1</name>
    <dbReference type="NCBI Taxonomy" id="3160749"/>
    <lineage>
        <taxon>Bacteria</taxon>
        <taxon>Bacillati</taxon>
        <taxon>Actinomycetota</taxon>
        <taxon>Actinomycetes</taxon>
        <taxon>Micrococcales</taxon>
        <taxon>Microbacteriaceae</taxon>
        <taxon>Microbacterium</taxon>
    </lineage>
</organism>
<gene>
    <name evidence="2" type="ORF">ABS642_05155</name>
</gene>
<evidence type="ECO:0000313" key="2">
    <source>
        <dbReference type="EMBL" id="XBX79471.1"/>
    </source>
</evidence>
<evidence type="ECO:0000256" key="1">
    <source>
        <dbReference type="SAM" id="MobiDB-lite"/>
    </source>
</evidence>
<reference evidence="2" key="1">
    <citation type="submission" date="2024-06" db="EMBL/GenBank/DDBJ databases">
        <title>Draft genome sequence of Microbacterium sp. strain A8/3-1, isolated from Oxytropis tragacanthoides Fisch. ex DC. Root nodules in the Altai region of Russia.</title>
        <authorList>
            <person name="Sazanova A."/>
            <person name="Guro P."/>
            <person name="Kuznetsova I."/>
            <person name="Belimov A."/>
            <person name="Safronova V."/>
        </authorList>
    </citation>
    <scope>NUCLEOTIDE SEQUENCE</scope>
    <source>
        <strain evidence="2">A8/3-1</strain>
    </source>
</reference>
<dbReference type="RefSeq" id="WP_350352498.1">
    <property type="nucleotide sequence ID" value="NZ_CP158357.1"/>
</dbReference>
<protein>
    <submittedName>
        <fullName evidence="2">Uncharacterized protein</fullName>
    </submittedName>
</protein>